<dbReference type="VEuPathDB" id="FungiDB:HMPREF1541_04542"/>
<dbReference type="InParanoid" id="W2RUS1"/>
<dbReference type="EMBL" id="KB822720">
    <property type="protein sequence ID" value="ETN40266.1"/>
    <property type="molecule type" value="Genomic_DNA"/>
</dbReference>
<dbReference type="GeneID" id="19971881"/>
<dbReference type="InterPro" id="IPR022025">
    <property type="entry name" value="Amidoligase_2"/>
</dbReference>
<accession>W2RUS1</accession>
<dbReference type="STRING" id="1220924.W2RUS1"/>
<keyword evidence="2" id="KW-1185">Reference proteome</keyword>
<dbReference type="Pfam" id="PF12224">
    <property type="entry name" value="Amidoligase_2"/>
    <property type="match status" value="1"/>
</dbReference>
<dbReference type="PANTHER" id="PTHR36847:SF1">
    <property type="entry name" value="AMIDOLIGASE ENZYME"/>
    <property type="match status" value="1"/>
</dbReference>
<dbReference type="OrthoDB" id="5291055at2759"/>
<dbReference type="Proteomes" id="UP000030752">
    <property type="component" value="Unassembled WGS sequence"/>
</dbReference>
<dbReference type="HOGENOM" id="CLU_057716_0_0_1"/>
<evidence type="ECO:0008006" key="3">
    <source>
        <dbReference type="Google" id="ProtNLM"/>
    </source>
</evidence>
<organism evidence="1 2">
    <name type="scientific">Cyphellophora europaea (strain CBS 101466)</name>
    <name type="common">Phialophora europaea</name>
    <dbReference type="NCBI Taxonomy" id="1220924"/>
    <lineage>
        <taxon>Eukaryota</taxon>
        <taxon>Fungi</taxon>
        <taxon>Dikarya</taxon>
        <taxon>Ascomycota</taxon>
        <taxon>Pezizomycotina</taxon>
        <taxon>Eurotiomycetes</taxon>
        <taxon>Chaetothyriomycetidae</taxon>
        <taxon>Chaetothyriales</taxon>
        <taxon>Cyphellophoraceae</taxon>
        <taxon>Cyphellophora</taxon>
    </lineage>
</organism>
<protein>
    <recommendedName>
        <fullName evidence="3">Amidoligase enzyme</fullName>
    </recommendedName>
</protein>
<dbReference type="eggNOG" id="ENOG502SUNA">
    <property type="taxonomic scope" value="Eukaryota"/>
</dbReference>
<reference evidence="1 2" key="1">
    <citation type="submission" date="2013-03" db="EMBL/GenBank/DDBJ databases">
        <title>The Genome Sequence of Phialophora europaea CBS 101466.</title>
        <authorList>
            <consortium name="The Broad Institute Genomics Platform"/>
            <person name="Cuomo C."/>
            <person name="de Hoog S."/>
            <person name="Gorbushina A."/>
            <person name="Walker B."/>
            <person name="Young S.K."/>
            <person name="Zeng Q."/>
            <person name="Gargeya S."/>
            <person name="Fitzgerald M."/>
            <person name="Haas B."/>
            <person name="Abouelleil A."/>
            <person name="Allen A.W."/>
            <person name="Alvarado L."/>
            <person name="Arachchi H.M."/>
            <person name="Berlin A.M."/>
            <person name="Chapman S.B."/>
            <person name="Gainer-Dewar J."/>
            <person name="Goldberg J."/>
            <person name="Griggs A."/>
            <person name="Gujja S."/>
            <person name="Hansen M."/>
            <person name="Howarth C."/>
            <person name="Imamovic A."/>
            <person name="Ireland A."/>
            <person name="Larimer J."/>
            <person name="McCowan C."/>
            <person name="Murphy C."/>
            <person name="Pearson M."/>
            <person name="Poon T.W."/>
            <person name="Priest M."/>
            <person name="Roberts A."/>
            <person name="Saif S."/>
            <person name="Shea T."/>
            <person name="Sisk P."/>
            <person name="Sykes S."/>
            <person name="Wortman J."/>
            <person name="Nusbaum C."/>
            <person name="Birren B."/>
        </authorList>
    </citation>
    <scope>NUCLEOTIDE SEQUENCE [LARGE SCALE GENOMIC DNA]</scope>
    <source>
        <strain evidence="1 2">CBS 101466</strain>
    </source>
</reference>
<evidence type="ECO:0000313" key="2">
    <source>
        <dbReference type="Proteomes" id="UP000030752"/>
    </source>
</evidence>
<dbReference type="PANTHER" id="PTHR36847">
    <property type="entry name" value="AMIDOLIGASE ENZYME"/>
    <property type="match status" value="1"/>
</dbReference>
<dbReference type="RefSeq" id="XP_008717109.1">
    <property type="nucleotide sequence ID" value="XM_008718887.1"/>
</dbReference>
<proteinExistence type="predicted"/>
<dbReference type="AlphaFoldDB" id="W2RUS1"/>
<gene>
    <name evidence="1" type="ORF">HMPREF1541_04542</name>
</gene>
<evidence type="ECO:0000313" key="1">
    <source>
        <dbReference type="EMBL" id="ETN40266.1"/>
    </source>
</evidence>
<name>W2RUS1_CYPE1</name>
<sequence>MDQSRTYQSLRKAMTRFTADYVAPTDFQPMLFGTELEILVKFTNAPIFDVQIHERYNQVAEYLSQQLTLAGIRHYKHESGQPADYTQWALTTDGSIPQDHAGGVFGFELVSPIQQNTRWPAWLDNYETMYLSLRQHFTLVDEKLCGTHVHVSPLSAHGWFDHFEALKRVAKAVIYFERCVDSLMPLNRLKVHYCRSNRYNPIFRGRSIQSVLEMIDSTGDPTALAHLMCSDGNDGSSHRYYRWNFTRLTDASVVDPIDPSDAAYTNSPKCHHAEHHQDPYANQRKGTIEFRQPPGSLSFAQAEEWSQFAVGFVVGAMACVTSDHESAVDMTRPADLNALQRILRVGVQAGQVDVGNLLAHIFDEKAQLPNGPFEKTEIDPAELPRLKAKRPVDDANDERFFLASFDGLLEDIDDAAA</sequence>